<sequence length="149" mass="17109">MISFLSALFKKFCRFAAIKLRLRHHQHGILLIASTLRGPWYIQDEQRYVIRTLLRTEATPVTVVDFHADGTLHALFKGNHVWTEPNDLFEFIPIDDLELFSQVSMEAEQYGTLSITGESWGEIVRKAHCILLPRNYGLTPNDTTLHSSL</sequence>
<reference evidence="2" key="1">
    <citation type="journal article" date="2014" name="Genome Announc.">
        <title>Draft genome sequence of the plant-pathogenic soil fungus Rhizoctonia solani anastomosis group 3 strain Rhs1AP.</title>
        <authorList>
            <person name="Cubeta M.A."/>
            <person name="Thomas E."/>
            <person name="Dean R.A."/>
            <person name="Jabaji S."/>
            <person name="Neate S.M."/>
            <person name="Tavantzis S."/>
            <person name="Toda T."/>
            <person name="Vilgalys R."/>
            <person name="Bharathan N."/>
            <person name="Fedorova-Abrams N."/>
            <person name="Pakala S.B."/>
            <person name="Pakala S.M."/>
            <person name="Zafar N."/>
            <person name="Joardar V."/>
            <person name="Losada L."/>
            <person name="Nierman W.C."/>
        </authorList>
    </citation>
    <scope>NUCLEOTIDE SEQUENCE [LARGE SCALE GENOMIC DNA]</scope>
    <source>
        <strain evidence="2">AG-3</strain>
    </source>
</reference>
<proteinExistence type="predicted"/>
<evidence type="ECO:0000313" key="2">
    <source>
        <dbReference type="Proteomes" id="UP000030108"/>
    </source>
</evidence>
<dbReference type="AlphaFoldDB" id="X8JBL3"/>
<evidence type="ECO:0000313" key="1">
    <source>
        <dbReference type="EMBL" id="EUC61400.1"/>
    </source>
</evidence>
<name>X8JBL3_9AGAM</name>
<feature type="non-terminal residue" evidence="1">
    <location>
        <position position="149"/>
    </location>
</feature>
<accession>X8JBL3</accession>
<dbReference type="Proteomes" id="UP000030108">
    <property type="component" value="Unassembled WGS sequence"/>
</dbReference>
<protein>
    <submittedName>
        <fullName evidence="1">Uncharacterized protein</fullName>
    </submittedName>
</protein>
<organism evidence="1 2">
    <name type="scientific">Rhizoctonia solani AG-3 Rhs1AP</name>
    <dbReference type="NCBI Taxonomy" id="1086054"/>
    <lineage>
        <taxon>Eukaryota</taxon>
        <taxon>Fungi</taxon>
        <taxon>Dikarya</taxon>
        <taxon>Basidiomycota</taxon>
        <taxon>Agaricomycotina</taxon>
        <taxon>Agaricomycetes</taxon>
        <taxon>Cantharellales</taxon>
        <taxon>Ceratobasidiaceae</taxon>
        <taxon>Rhizoctonia</taxon>
    </lineage>
</organism>
<comment type="caution">
    <text evidence="1">The sequence shown here is derived from an EMBL/GenBank/DDBJ whole genome shotgun (WGS) entry which is preliminary data.</text>
</comment>
<gene>
    <name evidence="1" type="ORF">RSOL_393060</name>
</gene>
<dbReference type="EMBL" id="JATN01000319">
    <property type="protein sequence ID" value="EUC61400.1"/>
    <property type="molecule type" value="Genomic_DNA"/>
</dbReference>